<keyword evidence="1" id="KW-1133">Transmembrane helix</keyword>
<feature type="transmembrane region" description="Helical" evidence="1">
    <location>
        <begin position="163"/>
        <end position="179"/>
    </location>
</feature>
<keyword evidence="3" id="KW-1185">Reference proteome</keyword>
<feature type="transmembrane region" description="Helical" evidence="1">
    <location>
        <begin position="94"/>
        <end position="111"/>
    </location>
</feature>
<keyword evidence="1" id="KW-0472">Membrane</keyword>
<evidence type="ECO:0008006" key="4">
    <source>
        <dbReference type="Google" id="ProtNLM"/>
    </source>
</evidence>
<dbReference type="Proteomes" id="UP001499909">
    <property type="component" value="Unassembled WGS sequence"/>
</dbReference>
<feature type="transmembrane region" description="Helical" evidence="1">
    <location>
        <begin position="378"/>
        <end position="395"/>
    </location>
</feature>
<evidence type="ECO:0000313" key="2">
    <source>
        <dbReference type="EMBL" id="GAA3951494.1"/>
    </source>
</evidence>
<keyword evidence="1" id="KW-0812">Transmembrane</keyword>
<feature type="transmembrane region" description="Helical" evidence="1">
    <location>
        <begin position="62"/>
        <end position="82"/>
    </location>
</feature>
<accession>A0ABP7NQG9</accession>
<feature type="transmembrane region" description="Helical" evidence="1">
    <location>
        <begin position="318"/>
        <end position="340"/>
    </location>
</feature>
<feature type="transmembrane region" description="Helical" evidence="1">
    <location>
        <begin position="293"/>
        <end position="311"/>
    </location>
</feature>
<reference evidence="3" key="1">
    <citation type="journal article" date="2019" name="Int. J. Syst. Evol. Microbiol.">
        <title>The Global Catalogue of Microorganisms (GCM) 10K type strain sequencing project: providing services to taxonomists for standard genome sequencing and annotation.</title>
        <authorList>
            <consortium name="The Broad Institute Genomics Platform"/>
            <consortium name="The Broad Institute Genome Sequencing Center for Infectious Disease"/>
            <person name="Wu L."/>
            <person name="Ma J."/>
        </authorList>
    </citation>
    <scope>NUCLEOTIDE SEQUENCE [LARGE SCALE GENOMIC DNA]</scope>
    <source>
        <strain evidence="3">JCM 17214</strain>
    </source>
</reference>
<protein>
    <recommendedName>
        <fullName evidence="4">Glycosyltransferase RgtA/B/C/D-like domain-containing protein</fullName>
    </recommendedName>
</protein>
<dbReference type="RefSeq" id="WP_345117169.1">
    <property type="nucleotide sequence ID" value="NZ_BAABDH010000109.1"/>
</dbReference>
<feature type="transmembrane region" description="Helical" evidence="1">
    <location>
        <begin position="186"/>
        <end position="206"/>
    </location>
</feature>
<sequence>MVLTLCTGLLLGCYFETNDDLVLIFLLRGTGMLAPASNMHLYFHGLAPLLAKLYSLQPTVPWYGLLLYSLLTASAILVFKALDPYLARLSNSRRIGVLCFFFFLTYAEHVMRMNFTRPPILLAGATVLYTLHLLRLDRLRLGWVLLGTGLLLLGWAVRSNGAFVGLLVTAPAVFLVGRAQRRRAVLVLGWYAAVLVGASLSLGAAVDSSQSAYEHLHDIRARINDYQMYTFHPTQPHDAVAFESVQPWWGIGDTTLVNRAFYARATRIDLNFWARKVVPPKAASLLGRLASDYFLYLVLNALLIWALFRACPGPERRLAWWWLLYSAFIGGLLLALGIGMQLPPRVASPALTLYTLVNFCYIFPRLTPSAVYSLPRSFQLAGLGLALLLTLTYAGKTAARSYRHGQEKRENEQYLAQLRAQVGRQPLVVASLYNSFRSLSPLKNYDLGGGLVYMLNGWTANDPSQRAVLRALVGDVTYHQAMNALARRADVVWAFPRGFSSFFTRYLSAFSQQAPAFCPIAPTFPDAAQADFPQLHRVCPAAAVAP</sequence>
<organism evidence="2 3">
    <name type="scientific">Hymenobacter algoricola</name>
    <dbReference type="NCBI Taxonomy" id="486267"/>
    <lineage>
        <taxon>Bacteria</taxon>
        <taxon>Pseudomonadati</taxon>
        <taxon>Bacteroidota</taxon>
        <taxon>Cytophagia</taxon>
        <taxon>Cytophagales</taxon>
        <taxon>Hymenobacteraceae</taxon>
        <taxon>Hymenobacter</taxon>
    </lineage>
</organism>
<dbReference type="EMBL" id="BAABDH010000109">
    <property type="protein sequence ID" value="GAA3951494.1"/>
    <property type="molecule type" value="Genomic_DNA"/>
</dbReference>
<evidence type="ECO:0000313" key="3">
    <source>
        <dbReference type="Proteomes" id="UP001499909"/>
    </source>
</evidence>
<name>A0ABP7NQG9_9BACT</name>
<evidence type="ECO:0000256" key="1">
    <source>
        <dbReference type="SAM" id="Phobius"/>
    </source>
</evidence>
<proteinExistence type="predicted"/>
<gene>
    <name evidence="2" type="ORF">GCM10022406_36680</name>
</gene>
<comment type="caution">
    <text evidence="2">The sequence shown here is derived from an EMBL/GenBank/DDBJ whole genome shotgun (WGS) entry which is preliminary data.</text>
</comment>